<accession>A0A061F968</accession>
<dbReference type="InParanoid" id="A0A061F968"/>
<keyword evidence="2" id="KW-1185">Reference proteome</keyword>
<evidence type="ECO:0000313" key="2">
    <source>
        <dbReference type="Proteomes" id="UP000026915"/>
    </source>
</evidence>
<reference evidence="1 2" key="1">
    <citation type="journal article" date="2013" name="Genome Biol.">
        <title>The genome sequence of the most widely cultivated cacao type and its use to identify candidate genes regulating pod color.</title>
        <authorList>
            <person name="Motamayor J.C."/>
            <person name="Mockaitis K."/>
            <person name="Schmutz J."/>
            <person name="Haiminen N."/>
            <person name="Iii D.L."/>
            <person name="Cornejo O."/>
            <person name="Findley S.D."/>
            <person name="Zheng P."/>
            <person name="Utro F."/>
            <person name="Royaert S."/>
            <person name="Saski C."/>
            <person name="Jenkins J."/>
            <person name="Podicheti R."/>
            <person name="Zhao M."/>
            <person name="Scheffler B.E."/>
            <person name="Stack J.C."/>
            <person name="Feltus F.A."/>
            <person name="Mustiga G.M."/>
            <person name="Amores F."/>
            <person name="Phillips W."/>
            <person name="Marelli J.P."/>
            <person name="May G.D."/>
            <person name="Shapiro H."/>
            <person name="Ma J."/>
            <person name="Bustamante C.D."/>
            <person name="Schnell R.J."/>
            <person name="Main D."/>
            <person name="Gilbert D."/>
            <person name="Parida L."/>
            <person name="Kuhn D.N."/>
        </authorList>
    </citation>
    <scope>NUCLEOTIDE SEQUENCE [LARGE SCALE GENOMIC DNA]</scope>
    <source>
        <strain evidence="2">cv. Matina 1-6</strain>
    </source>
</reference>
<dbReference type="Gramene" id="EOY13222">
    <property type="protein sequence ID" value="EOY13222"/>
    <property type="gene ID" value="TCM_031740"/>
</dbReference>
<dbReference type="HOGENOM" id="CLU_1211627_0_0_1"/>
<dbReference type="eggNOG" id="KOG2764">
    <property type="taxonomic scope" value="Eukaryota"/>
</dbReference>
<dbReference type="Gene3D" id="3.40.50.880">
    <property type="match status" value="1"/>
</dbReference>
<proteinExistence type="predicted"/>
<dbReference type="InterPro" id="IPR050325">
    <property type="entry name" value="Prot/Nucl_acid_deglycase"/>
</dbReference>
<dbReference type="STRING" id="3641.A0A061F968"/>
<dbReference type="AlphaFoldDB" id="A0A061F968"/>
<dbReference type="PANTHER" id="PTHR48094">
    <property type="entry name" value="PROTEIN/NUCLEIC ACID DEGLYCASE DJ-1-RELATED"/>
    <property type="match status" value="1"/>
</dbReference>
<dbReference type="EMBL" id="CM001885">
    <property type="protein sequence ID" value="EOY13222.1"/>
    <property type="molecule type" value="Genomic_DNA"/>
</dbReference>
<organism evidence="1 2">
    <name type="scientific">Theobroma cacao</name>
    <name type="common">Cacao</name>
    <name type="synonym">Cocoa</name>
    <dbReference type="NCBI Taxonomy" id="3641"/>
    <lineage>
        <taxon>Eukaryota</taxon>
        <taxon>Viridiplantae</taxon>
        <taxon>Streptophyta</taxon>
        <taxon>Embryophyta</taxon>
        <taxon>Tracheophyta</taxon>
        <taxon>Spermatophyta</taxon>
        <taxon>Magnoliopsida</taxon>
        <taxon>eudicotyledons</taxon>
        <taxon>Gunneridae</taxon>
        <taxon>Pentapetalae</taxon>
        <taxon>rosids</taxon>
        <taxon>malvids</taxon>
        <taxon>Malvales</taxon>
        <taxon>Malvaceae</taxon>
        <taxon>Byttnerioideae</taxon>
        <taxon>Theobroma</taxon>
    </lineage>
</organism>
<dbReference type="InterPro" id="IPR029062">
    <property type="entry name" value="Class_I_gatase-like"/>
</dbReference>
<gene>
    <name evidence="1" type="ORF">TCM_031740</name>
</gene>
<name>A0A061F968_THECC</name>
<keyword evidence="1" id="KW-0315">Glutamine amidotransferase</keyword>
<evidence type="ECO:0000313" key="1">
    <source>
        <dbReference type="EMBL" id="EOY13222.1"/>
    </source>
</evidence>
<dbReference type="Proteomes" id="UP000026915">
    <property type="component" value="Chromosome 7"/>
</dbReference>
<dbReference type="SUPFAM" id="SSF52317">
    <property type="entry name" value="Class I glutamine amidotransferase-like"/>
    <property type="match status" value="1"/>
</dbReference>
<dbReference type="PANTHER" id="PTHR48094:SF12">
    <property type="entry name" value="PARKINSON DISEASE PROTEIN 7 HOMOLOG"/>
    <property type="match status" value="1"/>
</dbReference>
<sequence>MEQLTSCATAVESGVQQDGKVVTSRGPGTTMEFALALVEQLYGEEKADEGTDYLQVMRPNHGDEYTITELNPMDWKCNNNPQLQQVLYSPFLCMVTLHDIRDNGFIFTYRSRKFFDQSTMFLTRSTILPNFSPKTTKISASKEHRYLCSLWSTHLCSLGNTQTVPRREHQNGAPKEHHAGELNLALPGWSRGKRQRIVLVPVANGMRSMEAVTIINVSRRSRVDITEHF</sequence>
<protein>
    <submittedName>
        <fullName evidence="1">Class I glutamine amidotransferase-like superfamily protein</fullName>
    </submittedName>
</protein>